<dbReference type="Proteomes" id="UP000275267">
    <property type="component" value="Unassembled WGS sequence"/>
</dbReference>
<dbReference type="EMBL" id="PQIB02000014">
    <property type="protein sequence ID" value="RLM68925.1"/>
    <property type="molecule type" value="Genomic_DNA"/>
</dbReference>
<proteinExistence type="predicted"/>
<evidence type="ECO:0000313" key="3">
    <source>
        <dbReference type="Proteomes" id="UP000275267"/>
    </source>
</evidence>
<accession>A0A3L6PYX6</accession>
<comment type="caution">
    <text evidence="2">The sequence shown here is derived from an EMBL/GenBank/DDBJ whole genome shotgun (WGS) entry which is preliminary data.</text>
</comment>
<reference evidence="3" key="1">
    <citation type="journal article" date="2019" name="Nat. Commun.">
        <title>The genome of broomcorn millet.</title>
        <authorList>
            <person name="Zou C."/>
            <person name="Miki D."/>
            <person name="Li D."/>
            <person name="Tang Q."/>
            <person name="Xiao L."/>
            <person name="Rajput S."/>
            <person name="Deng P."/>
            <person name="Jia W."/>
            <person name="Huang R."/>
            <person name="Zhang M."/>
            <person name="Sun Y."/>
            <person name="Hu J."/>
            <person name="Fu X."/>
            <person name="Schnable P.S."/>
            <person name="Li F."/>
            <person name="Zhang H."/>
            <person name="Feng B."/>
            <person name="Zhu X."/>
            <person name="Liu R."/>
            <person name="Schnable J.C."/>
            <person name="Zhu J.-K."/>
            <person name="Zhang H."/>
        </authorList>
    </citation>
    <scope>NUCLEOTIDE SEQUENCE [LARGE SCALE GENOMIC DNA]</scope>
</reference>
<feature type="region of interest" description="Disordered" evidence="1">
    <location>
        <begin position="127"/>
        <end position="155"/>
    </location>
</feature>
<evidence type="ECO:0000256" key="1">
    <source>
        <dbReference type="SAM" id="MobiDB-lite"/>
    </source>
</evidence>
<gene>
    <name evidence="2" type="ORF">C2845_PM17G07990</name>
</gene>
<protein>
    <submittedName>
        <fullName evidence="2">Uncharacterized protein</fullName>
    </submittedName>
</protein>
<name>A0A3L6PYX6_PANMI</name>
<dbReference type="AlphaFoldDB" id="A0A3L6PYX6"/>
<sequence>MTKFLKSVYDLARGEVHTEQPVWGRELLIARATPHVTHKHSAYDQLPAFSAAAEDVVRKTPLEHMRRQEGIVFLVYLAGPQESGPEEKPSQHHHCHNTRLNTIMRRVVRPGIVQALRSGHGRLQAAGPPALALAESQASHDARPPAMTSAPSLSN</sequence>
<evidence type="ECO:0000313" key="2">
    <source>
        <dbReference type="EMBL" id="RLM68925.1"/>
    </source>
</evidence>
<keyword evidence="3" id="KW-1185">Reference proteome</keyword>
<organism evidence="2 3">
    <name type="scientific">Panicum miliaceum</name>
    <name type="common">Proso millet</name>
    <name type="synonym">Broomcorn millet</name>
    <dbReference type="NCBI Taxonomy" id="4540"/>
    <lineage>
        <taxon>Eukaryota</taxon>
        <taxon>Viridiplantae</taxon>
        <taxon>Streptophyta</taxon>
        <taxon>Embryophyta</taxon>
        <taxon>Tracheophyta</taxon>
        <taxon>Spermatophyta</taxon>
        <taxon>Magnoliopsida</taxon>
        <taxon>Liliopsida</taxon>
        <taxon>Poales</taxon>
        <taxon>Poaceae</taxon>
        <taxon>PACMAD clade</taxon>
        <taxon>Panicoideae</taxon>
        <taxon>Panicodae</taxon>
        <taxon>Paniceae</taxon>
        <taxon>Panicinae</taxon>
        <taxon>Panicum</taxon>
        <taxon>Panicum sect. Panicum</taxon>
    </lineage>
</organism>